<dbReference type="PANTHER" id="PTHR39767">
    <property type="entry name" value="CALCIUM/CALMODULIN-BINDING MEMBRANE PROTEIN PCM4-RELATED"/>
    <property type="match status" value="1"/>
</dbReference>
<comment type="caution">
    <text evidence="2">The sequence shown here is derived from an EMBL/GenBank/DDBJ whole genome shotgun (WGS) entry which is preliminary data.</text>
</comment>
<gene>
    <name evidence="2" type="ORF">PPENT_87.1.T0930082</name>
</gene>
<keyword evidence="3" id="KW-1185">Reference proteome</keyword>
<dbReference type="Proteomes" id="UP000689195">
    <property type="component" value="Unassembled WGS sequence"/>
</dbReference>
<sequence>MVEITMISVLFFMTDSFCLWKTQFKEQTFTTPSNWQITGAYSGNRVCTCSGLSVFGGYCIVGAGSQMHGSYSNIPNHTEIKVVLKVYYIDSWDTETTEINVAGLVQQRTWFFEWGSSDFCGSAYQDGYFWDTFQGSHTADSFSIHVSNGLNEDPCNESLGLRDVSIYLKPVQCVQYFSECNYTGTMKQICQGSPNLDRRNIPQQIKSIRLHGCGRVTLTKKGQGSITITENVPCLTEFDFPPVENVNR</sequence>
<name>A0A8S1WGM1_9CILI</name>
<dbReference type="PANTHER" id="PTHR39767:SF2">
    <property type="entry name" value="CHROMOSOME UNDETERMINED SCAFFOLD_1, WHOLE GENOME SHOTGUN SEQUENCE"/>
    <property type="match status" value="1"/>
</dbReference>
<feature type="signal peptide" evidence="1">
    <location>
        <begin position="1"/>
        <end position="16"/>
    </location>
</feature>
<evidence type="ECO:0000256" key="1">
    <source>
        <dbReference type="SAM" id="SignalP"/>
    </source>
</evidence>
<evidence type="ECO:0000313" key="2">
    <source>
        <dbReference type="EMBL" id="CAD8189198.1"/>
    </source>
</evidence>
<protein>
    <submittedName>
        <fullName evidence="2">Uncharacterized protein</fullName>
    </submittedName>
</protein>
<evidence type="ECO:0000313" key="3">
    <source>
        <dbReference type="Proteomes" id="UP000689195"/>
    </source>
</evidence>
<feature type="chain" id="PRO_5035743914" evidence="1">
    <location>
        <begin position="17"/>
        <end position="248"/>
    </location>
</feature>
<dbReference type="EMBL" id="CAJJDO010000093">
    <property type="protein sequence ID" value="CAD8189198.1"/>
    <property type="molecule type" value="Genomic_DNA"/>
</dbReference>
<proteinExistence type="predicted"/>
<dbReference type="AlphaFoldDB" id="A0A8S1WGM1"/>
<keyword evidence="1" id="KW-0732">Signal</keyword>
<organism evidence="2 3">
    <name type="scientific">Paramecium pentaurelia</name>
    <dbReference type="NCBI Taxonomy" id="43138"/>
    <lineage>
        <taxon>Eukaryota</taxon>
        <taxon>Sar</taxon>
        <taxon>Alveolata</taxon>
        <taxon>Ciliophora</taxon>
        <taxon>Intramacronucleata</taxon>
        <taxon>Oligohymenophorea</taxon>
        <taxon>Peniculida</taxon>
        <taxon>Parameciidae</taxon>
        <taxon>Paramecium</taxon>
    </lineage>
</organism>
<dbReference type="OrthoDB" id="282383at2759"/>
<reference evidence="2" key="1">
    <citation type="submission" date="2021-01" db="EMBL/GenBank/DDBJ databases">
        <authorList>
            <consortium name="Genoscope - CEA"/>
            <person name="William W."/>
        </authorList>
    </citation>
    <scope>NUCLEOTIDE SEQUENCE</scope>
</reference>
<accession>A0A8S1WGM1</accession>